<gene>
    <name evidence="1" type="ORF">TCLT_LOCUS2673</name>
</gene>
<evidence type="ECO:0000313" key="3">
    <source>
        <dbReference type="WBParaSite" id="TCLT_0000267301-mRNA-1"/>
    </source>
</evidence>
<proteinExistence type="predicted"/>
<name>A0A0N5CR23_THECL</name>
<protein>
    <submittedName>
        <fullName evidence="3">OAR domain-containing protein</fullName>
    </submittedName>
</protein>
<accession>A0A0N5CR23</accession>
<reference evidence="3" key="1">
    <citation type="submission" date="2017-02" db="UniProtKB">
        <authorList>
            <consortium name="WormBaseParasite"/>
        </authorList>
    </citation>
    <scope>IDENTIFICATION</scope>
</reference>
<keyword evidence="2" id="KW-1185">Reference proteome</keyword>
<dbReference type="AlphaFoldDB" id="A0A0N5CR23"/>
<dbReference type="EMBL" id="UYYF01000621">
    <property type="protein sequence ID" value="VDM98759.1"/>
    <property type="molecule type" value="Genomic_DNA"/>
</dbReference>
<evidence type="ECO:0000313" key="2">
    <source>
        <dbReference type="Proteomes" id="UP000276776"/>
    </source>
</evidence>
<reference evidence="1 2" key="2">
    <citation type="submission" date="2018-11" db="EMBL/GenBank/DDBJ databases">
        <authorList>
            <consortium name="Pathogen Informatics"/>
        </authorList>
    </citation>
    <scope>NUCLEOTIDE SEQUENCE [LARGE SCALE GENOMIC DNA]</scope>
</reference>
<sequence length="120" mass="13054">MHQMNACPSIPAPDYSLGTASGEILFRNWNSAESAPATSLMSLKSLSDMSGCDNVGSIRNSPFTVNHSAIRPQSAQTAIQSSCSSYSQMQRNGKLEKSSSFFNHQNIKKCTVIFVLFQIS</sequence>
<dbReference type="Proteomes" id="UP000276776">
    <property type="component" value="Unassembled WGS sequence"/>
</dbReference>
<evidence type="ECO:0000313" key="1">
    <source>
        <dbReference type="EMBL" id="VDM98759.1"/>
    </source>
</evidence>
<dbReference type="WBParaSite" id="TCLT_0000267301-mRNA-1">
    <property type="protein sequence ID" value="TCLT_0000267301-mRNA-1"/>
    <property type="gene ID" value="TCLT_0000267301"/>
</dbReference>
<organism evidence="3">
    <name type="scientific">Thelazia callipaeda</name>
    <name type="common">Oriental eyeworm</name>
    <name type="synonym">Parasitic nematode</name>
    <dbReference type="NCBI Taxonomy" id="103827"/>
    <lineage>
        <taxon>Eukaryota</taxon>
        <taxon>Metazoa</taxon>
        <taxon>Ecdysozoa</taxon>
        <taxon>Nematoda</taxon>
        <taxon>Chromadorea</taxon>
        <taxon>Rhabditida</taxon>
        <taxon>Spirurina</taxon>
        <taxon>Spiruromorpha</taxon>
        <taxon>Thelazioidea</taxon>
        <taxon>Thelaziidae</taxon>
        <taxon>Thelazia</taxon>
    </lineage>
</organism>